<dbReference type="EMBL" id="FNPB01000001">
    <property type="protein sequence ID" value="SDX60132.1"/>
    <property type="molecule type" value="Genomic_DNA"/>
</dbReference>
<dbReference type="InterPro" id="IPR043578">
    <property type="entry name" value="GltB_archl_type"/>
</dbReference>
<dbReference type="Proteomes" id="UP000199170">
    <property type="component" value="Unassembled WGS sequence"/>
</dbReference>
<dbReference type="OrthoDB" id="2837at2157"/>
<dbReference type="PIRSF" id="PIRSF006429">
    <property type="entry name" value="GOGAT_lg_2"/>
    <property type="match status" value="1"/>
</dbReference>
<keyword evidence="3" id="KW-0479">Metal-binding</keyword>
<keyword evidence="5" id="KW-0408">Iron</keyword>
<evidence type="ECO:0000256" key="4">
    <source>
        <dbReference type="ARBA" id="ARBA00023002"/>
    </source>
</evidence>
<dbReference type="Gene3D" id="3.20.20.70">
    <property type="entry name" value="Aldolase class I"/>
    <property type="match status" value="1"/>
</dbReference>
<dbReference type="SUPFAM" id="SSF51395">
    <property type="entry name" value="FMN-linked oxidoreductases"/>
    <property type="match status" value="1"/>
</dbReference>
<organism evidence="9 10">
    <name type="scientific">Halobellus clavatus</name>
    <dbReference type="NCBI Taxonomy" id="660517"/>
    <lineage>
        <taxon>Archaea</taxon>
        <taxon>Methanobacteriati</taxon>
        <taxon>Methanobacteriota</taxon>
        <taxon>Stenosarchaea group</taxon>
        <taxon>Halobacteria</taxon>
        <taxon>Halobacteriales</taxon>
        <taxon>Haloferacaceae</taxon>
        <taxon>Halobellus</taxon>
    </lineage>
</organism>
<evidence type="ECO:0000256" key="2">
    <source>
        <dbReference type="ARBA" id="ARBA00022714"/>
    </source>
</evidence>
<evidence type="ECO:0000256" key="5">
    <source>
        <dbReference type="ARBA" id="ARBA00023004"/>
    </source>
</evidence>
<dbReference type="SUPFAM" id="SSF50022">
    <property type="entry name" value="ISP domain"/>
    <property type="match status" value="1"/>
</dbReference>
<keyword evidence="6" id="KW-0411">Iron-sulfur</keyword>
<dbReference type="PROSITE" id="PS51296">
    <property type="entry name" value="RIESKE"/>
    <property type="match status" value="1"/>
</dbReference>
<dbReference type="CDD" id="cd02808">
    <property type="entry name" value="GltS_FMN"/>
    <property type="match status" value="1"/>
</dbReference>
<dbReference type="AlphaFoldDB" id="A0A1H3D0Y2"/>
<dbReference type="GO" id="GO:0006537">
    <property type="term" value="P:glutamate biosynthetic process"/>
    <property type="evidence" value="ECO:0007669"/>
    <property type="project" value="UniProtKB-KW"/>
</dbReference>
<dbReference type="Pfam" id="PF00355">
    <property type="entry name" value="Rieske"/>
    <property type="match status" value="1"/>
</dbReference>
<dbReference type="InterPro" id="IPR024188">
    <property type="entry name" value="GltB"/>
</dbReference>
<evidence type="ECO:0000259" key="8">
    <source>
        <dbReference type="PROSITE" id="PS51296"/>
    </source>
</evidence>
<feature type="domain" description="Rieske" evidence="8">
    <location>
        <begin position="10"/>
        <end position="106"/>
    </location>
</feature>
<evidence type="ECO:0000313" key="9">
    <source>
        <dbReference type="EMBL" id="SDX60132.1"/>
    </source>
</evidence>
<dbReference type="EC" id="1.4.1.13" evidence="7"/>
<evidence type="ECO:0000256" key="6">
    <source>
        <dbReference type="ARBA" id="ARBA00023014"/>
    </source>
</evidence>
<reference evidence="10" key="1">
    <citation type="submission" date="2016-10" db="EMBL/GenBank/DDBJ databases">
        <authorList>
            <person name="Varghese N."/>
            <person name="Submissions S."/>
        </authorList>
    </citation>
    <scope>NUCLEOTIDE SEQUENCE [LARGE SCALE GENOMIC DNA]</scope>
    <source>
        <strain evidence="10">CGMCC 1.10118</strain>
    </source>
</reference>
<keyword evidence="10" id="KW-1185">Reference proteome</keyword>
<dbReference type="GO" id="GO:0046872">
    <property type="term" value="F:metal ion binding"/>
    <property type="evidence" value="ECO:0007669"/>
    <property type="project" value="UniProtKB-KW"/>
</dbReference>
<dbReference type="RefSeq" id="WP_089764379.1">
    <property type="nucleotide sequence ID" value="NZ_FNPB01000001.1"/>
</dbReference>
<keyword evidence="7" id="KW-0288">FMN</keyword>
<name>A0A1H3D0Y2_9EURY</name>
<keyword evidence="2" id="KW-0001">2Fe-2S</keyword>
<dbReference type="Pfam" id="PF01645">
    <property type="entry name" value="Glu_synthase"/>
    <property type="match status" value="1"/>
</dbReference>
<comment type="catalytic activity">
    <reaction evidence="7">
        <text>2 L-glutamate + NADP(+) = L-glutamine + 2-oxoglutarate + NADPH + H(+)</text>
        <dbReference type="Rhea" id="RHEA:15501"/>
        <dbReference type="ChEBI" id="CHEBI:15378"/>
        <dbReference type="ChEBI" id="CHEBI:16810"/>
        <dbReference type="ChEBI" id="CHEBI:29985"/>
        <dbReference type="ChEBI" id="CHEBI:57783"/>
        <dbReference type="ChEBI" id="CHEBI:58349"/>
        <dbReference type="ChEBI" id="CHEBI:58359"/>
        <dbReference type="EC" id="1.4.1.13"/>
    </reaction>
</comment>
<dbReference type="GO" id="GO:0051537">
    <property type="term" value="F:2 iron, 2 sulfur cluster binding"/>
    <property type="evidence" value="ECO:0007669"/>
    <property type="project" value="UniProtKB-KW"/>
</dbReference>
<dbReference type="InterPro" id="IPR013785">
    <property type="entry name" value="Aldolase_TIM"/>
</dbReference>
<evidence type="ECO:0000256" key="7">
    <source>
        <dbReference type="PIRNR" id="PIRNR006429"/>
    </source>
</evidence>
<dbReference type="GO" id="GO:0004355">
    <property type="term" value="F:glutamate synthase (NADPH) activity"/>
    <property type="evidence" value="ECO:0007669"/>
    <property type="project" value="UniProtKB-EC"/>
</dbReference>
<keyword evidence="7" id="KW-0028">Amino-acid biosynthesis</keyword>
<dbReference type="Gene3D" id="2.102.10.10">
    <property type="entry name" value="Rieske [2Fe-2S] iron-sulphur domain"/>
    <property type="match status" value="1"/>
</dbReference>
<sequence>MSRTDAEAPERVATWSDLPDREPQHTRIEGVDLVVVRYDGEVSVLYGRCLHRGVLLGDGHVDGHNLICGVHGWDYQVDTGISEYDNSEVLETFTAWVEEADDAVYVDAAEVKAWAADNPQLYADPDDAGATDGAMQAATDGVEGGAVSPEFYGEYDDEAEPHSDYIQHLAQQGPAGIGEHGSVSAMGVPRSELPSWDDLQILTAQLARRPLDDEAPVDTELVIGPSAENPLTLDIPIFVSDMSFGALSEEAKVAISKGAELAGTGICSGEGGMLPEEQEANSRYFYEYATGKFGWDIEKVRQVQAFHFKAGQGAKTGTGGHLPGEKVQGRIAEVRDLEPGTDAVSPARFEDLERPEDFAALADRVREVGGGIPVGFKLSAQHVEDDIDFALEAGADYVILDGRGGGTGAAPDVFKDNISVPTMAALARARRHLDARGRSDVTLIATGGLRTESDFIKALALGADGVAVANAAMQAIGCLGMRACDSNNCPVGIATQREDLRSRIVVDAAADGLQNYFAATVKLMKVMARACGHDSLSEFERRDLTTWKKDVAELTGVAYAGVGDGSRT</sequence>
<dbReference type="PIRSF" id="PIRSF500061">
    <property type="entry name" value="GOGAT_lg2_archl"/>
    <property type="match status" value="1"/>
</dbReference>
<comment type="cofactor">
    <cofactor evidence="7">
        <name>FMN</name>
        <dbReference type="ChEBI" id="CHEBI:58210"/>
    </cofactor>
</comment>
<dbReference type="PANTHER" id="PTHR43819">
    <property type="entry name" value="ARCHAEAL-TYPE GLUTAMATE SYNTHASE [NADPH]"/>
    <property type="match status" value="1"/>
</dbReference>
<dbReference type="STRING" id="660517.SAMN04487946_101307"/>
<evidence type="ECO:0000256" key="3">
    <source>
        <dbReference type="ARBA" id="ARBA00022723"/>
    </source>
</evidence>
<dbReference type="InterPro" id="IPR036922">
    <property type="entry name" value="Rieske_2Fe-2S_sf"/>
</dbReference>
<keyword evidence="7" id="KW-0521">NADP</keyword>
<proteinExistence type="inferred from homology"/>
<dbReference type="InterPro" id="IPR017941">
    <property type="entry name" value="Rieske_2Fe-2S"/>
</dbReference>
<evidence type="ECO:0000313" key="10">
    <source>
        <dbReference type="Proteomes" id="UP000199170"/>
    </source>
</evidence>
<dbReference type="CDD" id="cd03467">
    <property type="entry name" value="Rieske"/>
    <property type="match status" value="1"/>
</dbReference>
<gene>
    <name evidence="9" type="ORF">SAMN04487946_101307</name>
</gene>
<keyword evidence="4 7" id="KW-0560">Oxidoreductase</keyword>
<evidence type="ECO:0000256" key="1">
    <source>
        <dbReference type="ARBA" id="ARBA00009716"/>
    </source>
</evidence>
<dbReference type="PANTHER" id="PTHR43819:SF1">
    <property type="entry name" value="ARCHAEAL-TYPE GLUTAMATE SYNTHASE [NADPH]"/>
    <property type="match status" value="1"/>
</dbReference>
<comment type="similarity">
    <text evidence="1 7">Belongs to the glutamate synthase family.</text>
</comment>
<accession>A0A1H3D0Y2</accession>
<dbReference type="InterPro" id="IPR002932">
    <property type="entry name" value="Glu_synthdom"/>
</dbReference>
<keyword evidence="7" id="KW-0314">Glutamate biosynthesis</keyword>
<keyword evidence="7" id="KW-0285">Flavoprotein</keyword>
<protein>
    <recommendedName>
        <fullName evidence="7">Archaeal glutamate synthase [NADPH]</fullName>
        <ecNumber evidence="7">1.4.1.13</ecNumber>
    </recommendedName>
</protein>